<evidence type="ECO:0000256" key="1">
    <source>
        <dbReference type="SAM" id="Phobius"/>
    </source>
</evidence>
<accession>A0ABD0VXG9</accession>
<keyword evidence="1" id="KW-1133">Transmembrane helix</keyword>
<comment type="caution">
    <text evidence="2">The sequence shown here is derived from an EMBL/GenBank/DDBJ whole genome shotgun (WGS) entry which is preliminary data.</text>
</comment>
<dbReference type="Proteomes" id="UP001552299">
    <property type="component" value="Unassembled WGS sequence"/>
</dbReference>
<evidence type="ECO:0000313" key="3">
    <source>
        <dbReference type="Proteomes" id="UP001552299"/>
    </source>
</evidence>
<keyword evidence="1" id="KW-0812">Transmembrane</keyword>
<evidence type="ECO:0000313" key="2">
    <source>
        <dbReference type="EMBL" id="KAL0927221.1"/>
    </source>
</evidence>
<reference evidence="2 3" key="1">
    <citation type="journal article" date="2024" name="Plant Biotechnol. J.">
        <title>Dendrobium thyrsiflorum genome and its molecular insights into genes involved in important horticultural traits.</title>
        <authorList>
            <person name="Chen B."/>
            <person name="Wang J.Y."/>
            <person name="Zheng P.J."/>
            <person name="Li K.L."/>
            <person name="Liang Y.M."/>
            <person name="Chen X.F."/>
            <person name="Zhang C."/>
            <person name="Zhao X."/>
            <person name="He X."/>
            <person name="Zhang G.Q."/>
            <person name="Liu Z.J."/>
            <person name="Xu Q."/>
        </authorList>
    </citation>
    <scope>NUCLEOTIDE SEQUENCE [LARGE SCALE GENOMIC DNA]</scope>
    <source>
        <strain evidence="2">GZMU011</strain>
    </source>
</reference>
<dbReference type="EMBL" id="JANQDX010000002">
    <property type="protein sequence ID" value="KAL0927221.1"/>
    <property type="molecule type" value="Genomic_DNA"/>
</dbReference>
<protein>
    <submittedName>
        <fullName evidence="2">Uncharacterized protein</fullName>
    </submittedName>
</protein>
<organism evidence="2 3">
    <name type="scientific">Dendrobium thyrsiflorum</name>
    <name type="common">Pinecone-like raceme dendrobium</name>
    <name type="synonym">Orchid</name>
    <dbReference type="NCBI Taxonomy" id="117978"/>
    <lineage>
        <taxon>Eukaryota</taxon>
        <taxon>Viridiplantae</taxon>
        <taxon>Streptophyta</taxon>
        <taxon>Embryophyta</taxon>
        <taxon>Tracheophyta</taxon>
        <taxon>Spermatophyta</taxon>
        <taxon>Magnoliopsida</taxon>
        <taxon>Liliopsida</taxon>
        <taxon>Asparagales</taxon>
        <taxon>Orchidaceae</taxon>
        <taxon>Epidendroideae</taxon>
        <taxon>Malaxideae</taxon>
        <taxon>Dendrobiinae</taxon>
        <taxon>Dendrobium</taxon>
    </lineage>
</organism>
<gene>
    <name evidence="2" type="ORF">M5K25_001383</name>
</gene>
<dbReference type="AlphaFoldDB" id="A0ABD0VXG9"/>
<feature type="transmembrane region" description="Helical" evidence="1">
    <location>
        <begin position="34"/>
        <end position="57"/>
    </location>
</feature>
<sequence>MMRSSSKKKFFGQDKRRAAAVSEGQRRSIHAISVFPVTEALLAISIISSASFSSAFLPKRLKLIFIKSNDDKKNLCQKEDDNVAEKIYNAALERGENPRRGPKQYPSVPVEAELADHFCKPVSPPCMADPEHDHGFVYDAQGRVDLLRSPFFDVNLAVDDTVDNYVDRILFTLVPSVEEHLPSGNWRIIGRPPTSSLPATSPTNNTVGISCLLVASLRNPSNFGFLLDITCRNQTLERRIYVEGKKEKEEKIATSWNFRKRKAIAGVLFSRFFLQ</sequence>
<proteinExistence type="predicted"/>
<keyword evidence="3" id="KW-1185">Reference proteome</keyword>
<name>A0ABD0VXG9_DENTH</name>
<keyword evidence="1" id="KW-0472">Membrane</keyword>